<evidence type="ECO:0000259" key="8">
    <source>
        <dbReference type="PROSITE" id="PS51886"/>
    </source>
</evidence>
<evidence type="ECO:0000256" key="6">
    <source>
        <dbReference type="PROSITE-ProRule" id="PRU00076"/>
    </source>
</evidence>
<evidence type="ECO:0000256" key="4">
    <source>
        <dbReference type="ARBA" id="ARBA00023157"/>
    </source>
</evidence>
<name>A0A2B4R8E8_STYPI</name>
<evidence type="ECO:0000256" key="3">
    <source>
        <dbReference type="ARBA" id="ARBA00022737"/>
    </source>
</evidence>
<dbReference type="CDD" id="cd00054">
    <property type="entry name" value="EGF_CA"/>
    <property type="match status" value="2"/>
</dbReference>
<evidence type="ECO:0000256" key="5">
    <source>
        <dbReference type="ARBA" id="ARBA00023180"/>
    </source>
</evidence>
<feature type="domain" description="EGF-like" evidence="7">
    <location>
        <begin position="58"/>
        <end position="96"/>
    </location>
</feature>
<dbReference type="PROSITE" id="PS01186">
    <property type="entry name" value="EGF_2"/>
    <property type="match status" value="1"/>
</dbReference>
<reference evidence="10" key="1">
    <citation type="journal article" date="2017" name="bioRxiv">
        <title>Comparative analysis of the genomes of Stylophora pistillata and Acropora digitifera provides evidence for extensive differences between species of corals.</title>
        <authorList>
            <person name="Voolstra C.R."/>
            <person name="Li Y."/>
            <person name="Liew Y.J."/>
            <person name="Baumgarten S."/>
            <person name="Zoccola D."/>
            <person name="Flot J.-F."/>
            <person name="Tambutte S."/>
            <person name="Allemand D."/>
            <person name="Aranda M."/>
        </authorList>
    </citation>
    <scope>NUCLEOTIDE SEQUENCE [LARGE SCALE GENOMIC DNA]</scope>
</reference>
<dbReference type="InterPro" id="IPR051022">
    <property type="entry name" value="Notch_Cell-Fate_Det"/>
</dbReference>
<accession>A0A2B4R8E8</accession>
<dbReference type="PROSITE" id="PS51886">
    <property type="entry name" value="TLDC"/>
    <property type="match status" value="1"/>
</dbReference>
<feature type="domain" description="EGF-like" evidence="7">
    <location>
        <begin position="195"/>
        <end position="233"/>
    </location>
</feature>
<dbReference type="PANTHER" id="PTHR24049">
    <property type="entry name" value="CRUMBS FAMILY MEMBER"/>
    <property type="match status" value="1"/>
</dbReference>
<dbReference type="Pfam" id="PF00008">
    <property type="entry name" value="EGF"/>
    <property type="match status" value="1"/>
</dbReference>
<evidence type="ECO:0000313" key="10">
    <source>
        <dbReference type="Proteomes" id="UP000225706"/>
    </source>
</evidence>
<protein>
    <submittedName>
        <fullName evidence="9">Neurogenic locus notch-like protein 1</fullName>
    </submittedName>
</protein>
<evidence type="ECO:0000256" key="1">
    <source>
        <dbReference type="ARBA" id="ARBA00022536"/>
    </source>
</evidence>
<keyword evidence="3" id="KW-0677">Repeat</keyword>
<keyword evidence="2" id="KW-0732">Signal</keyword>
<comment type="caution">
    <text evidence="9">The sequence shown here is derived from an EMBL/GenBank/DDBJ whole genome shotgun (WGS) entry which is preliminary data.</text>
</comment>
<dbReference type="InterPro" id="IPR006571">
    <property type="entry name" value="TLDc_dom"/>
</dbReference>
<dbReference type="PROSITE" id="PS50026">
    <property type="entry name" value="EGF_3"/>
    <property type="match status" value="2"/>
</dbReference>
<feature type="disulfide bond" evidence="6">
    <location>
        <begin position="86"/>
        <end position="95"/>
    </location>
</feature>
<dbReference type="PANTHER" id="PTHR24049:SF22">
    <property type="entry name" value="DROSOPHILA CRUMBS HOMOLOG"/>
    <property type="match status" value="1"/>
</dbReference>
<dbReference type="EMBL" id="LSMT01001248">
    <property type="protein sequence ID" value="PFX12637.1"/>
    <property type="molecule type" value="Genomic_DNA"/>
</dbReference>
<dbReference type="SUPFAM" id="SSF57196">
    <property type="entry name" value="EGF/Laminin"/>
    <property type="match status" value="2"/>
</dbReference>
<evidence type="ECO:0000259" key="7">
    <source>
        <dbReference type="PROSITE" id="PS50026"/>
    </source>
</evidence>
<dbReference type="AlphaFoldDB" id="A0A2B4R8E8"/>
<dbReference type="PROSITE" id="PS00022">
    <property type="entry name" value="EGF_1"/>
    <property type="match status" value="1"/>
</dbReference>
<organism evidence="9 10">
    <name type="scientific">Stylophora pistillata</name>
    <name type="common">Smooth cauliflower coral</name>
    <dbReference type="NCBI Taxonomy" id="50429"/>
    <lineage>
        <taxon>Eukaryota</taxon>
        <taxon>Metazoa</taxon>
        <taxon>Cnidaria</taxon>
        <taxon>Anthozoa</taxon>
        <taxon>Hexacorallia</taxon>
        <taxon>Scleractinia</taxon>
        <taxon>Astrocoeniina</taxon>
        <taxon>Pocilloporidae</taxon>
        <taxon>Stylophora</taxon>
    </lineage>
</organism>
<evidence type="ECO:0000313" key="9">
    <source>
        <dbReference type="EMBL" id="PFX12637.1"/>
    </source>
</evidence>
<dbReference type="Proteomes" id="UP000225706">
    <property type="component" value="Unassembled WGS sequence"/>
</dbReference>
<dbReference type="STRING" id="50429.A0A2B4R8E8"/>
<keyword evidence="4 6" id="KW-1015">Disulfide bond</keyword>
<dbReference type="SMART" id="SM00181">
    <property type="entry name" value="EGF"/>
    <property type="match status" value="2"/>
</dbReference>
<keyword evidence="5" id="KW-0325">Glycoprotein</keyword>
<dbReference type="OrthoDB" id="10022113at2759"/>
<dbReference type="SMART" id="SM00584">
    <property type="entry name" value="TLDc"/>
    <property type="match status" value="1"/>
</dbReference>
<dbReference type="Gene3D" id="2.10.25.10">
    <property type="entry name" value="Laminin"/>
    <property type="match status" value="2"/>
</dbReference>
<dbReference type="GO" id="GO:0045197">
    <property type="term" value="P:establishment or maintenance of epithelial cell apical/basal polarity"/>
    <property type="evidence" value="ECO:0007669"/>
    <property type="project" value="TreeGrafter"/>
</dbReference>
<keyword evidence="1 6" id="KW-0245">EGF-like domain</keyword>
<dbReference type="GO" id="GO:0007157">
    <property type="term" value="P:heterophilic cell-cell adhesion via plasma membrane cell adhesion molecules"/>
    <property type="evidence" value="ECO:0007669"/>
    <property type="project" value="TreeGrafter"/>
</dbReference>
<dbReference type="InterPro" id="IPR000742">
    <property type="entry name" value="EGF"/>
</dbReference>
<dbReference type="Pfam" id="PF07534">
    <property type="entry name" value="TLD"/>
    <property type="match status" value="1"/>
</dbReference>
<feature type="disulfide bond" evidence="6">
    <location>
        <begin position="223"/>
        <end position="232"/>
    </location>
</feature>
<comment type="caution">
    <text evidence="6">Lacks conserved residue(s) required for the propagation of feature annotation.</text>
</comment>
<evidence type="ECO:0000256" key="2">
    <source>
        <dbReference type="ARBA" id="ARBA00022729"/>
    </source>
</evidence>
<proteinExistence type="predicted"/>
<gene>
    <name evidence="9" type="primary">NOTCH1</name>
    <name evidence="9" type="ORF">AWC38_SpisGene23367</name>
</gene>
<feature type="domain" description="TLDc" evidence="8">
    <location>
        <begin position="246"/>
        <end position="422"/>
    </location>
</feature>
<keyword evidence="10" id="KW-1185">Reference proteome</keyword>
<feature type="disulfide bond" evidence="6">
    <location>
        <begin position="67"/>
        <end position="84"/>
    </location>
</feature>
<sequence length="424" mass="46946">MEAIECGLACVNIPSCFSFNLATPEDVIGKMLCELLPSDMYNNSDRFVVSQSHHHFSIMSPCISWPCQNNGTCAAQYEKNSYVCVCGKGYTGKHCEMVLDVSGKTFSRGTDRGLAYANFKAHKFSYLNITSIASDYVMEAIECGLACVNIPSCFSFNLAAFQDIVGKILCDLLPSDMYNNSDKLVARRSHHHFSIMSPCISWPCQNDGTCAAQYEKNSYVWVCGKGYTGKHCEMALTASSILSGRDLDKYLGVLTSYLSPVLMNSSRSVFVRCWHAKTDGWAAATFHKNCDGKGPTVTLILVNSYIFGGYTNVPWNATGNRCRHVPADKAFIFSLNNSRDAHVKLYQYGDSTPAMYDCFRYGPSFGGGDIYVTSDAVNKSDSYTHCGHTYTAPPGYSRHTNCPFFAGSFRFSPTNIEVFYEQLI</sequence>
<dbReference type="GO" id="GO:0032991">
    <property type="term" value="C:protein-containing complex"/>
    <property type="evidence" value="ECO:0007669"/>
    <property type="project" value="TreeGrafter"/>
</dbReference>
<dbReference type="GO" id="GO:0005886">
    <property type="term" value="C:plasma membrane"/>
    <property type="evidence" value="ECO:0007669"/>
    <property type="project" value="TreeGrafter"/>
</dbReference>
<dbReference type="FunFam" id="2.10.25.10:FF:000255">
    <property type="entry name" value="Sushi, nidogen and EGF-like domains 1"/>
    <property type="match status" value="1"/>
</dbReference>